<name>F6FIG1_MYCHI</name>
<dbReference type="AlphaFoldDB" id="F6FIG1"/>
<dbReference type="STRING" id="859194.MHF_0739"/>
<reference key="2">
    <citation type="submission" date="2011-05" db="EMBL/GenBank/DDBJ databases">
        <title>The Genome of Mycoplasma haemofelis Strain Ohio2, a pathogenic hemoplasma of the cat.</title>
        <authorList>
            <person name="Santos A.P."/>
            <person name="Guimaraes A.M.S."/>
            <person name="SanMiguel P.J."/>
            <person name="Martin S.W."/>
            <person name="Messick J.B."/>
        </authorList>
    </citation>
    <scope>NUCLEOTIDE SEQUENCE</scope>
    <source>
        <strain>Ohio2</strain>
    </source>
</reference>
<evidence type="ECO:0000313" key="2">
    <source>
        <dbReference type="Proteomes" id="UP000007952"/>
    </source>
</evidence>
<protein>
    <submittedName>
        <fullName evidence="1">Uncharacterized protein</fullName>
    </submittedName>
</protein>
<dbReference type="EMBL" id="CP002808">
    <property type="protein sequence ID" value="AEG73009.1"/>
    <property type="molecule type" value="Genomic_DNA"/>
</dbReference>
<proteinExistence type="predicted"/>
<reference evidence="1 2" key="1">
    <citation type="journal article" date="2011" name="J. Bacteriol.">
        <title>Complete genome sequences of two hemotropic Mycoplasmas, Mycoplasma haemofelis strain Ohio2 and Mycoplasma suis strain Illinois.</title>
        <authorList>
            <person name="Messick J.B."/>
            <person name="Santos A.P."/>
            <person name="Guimaraes A.M."/>
        </authorList>
    </citation>
    <scope>NUCLEOTIDE SEQUENCE [LARGE SCALE GENOMIC DNA]</scope>
    <source>
        <strain evidence="1 2">Ohio2</strain>
    </source>
</reference>
<evidence type="ECO:0000313" key="1">
    <source>
        <dbReference type="EMBL" id="AEG73009.1"/>
    </source>
</evidence>
<dbReference type="Proteomes" id="UP000007952">
    <property type="component" value="Chromosome"/>
</dbReference>
<dbReference type="HOGENOM" id="CLU_096783_0_0_14"/>
<dbReference type="KEGG" id="mhf:MHF_0739"/>
<sequence length="251" mass="29254">MVWACICPPHRNSQRTRWWLQRWCLLCLEWKIKIYLSWDRGFKVLSSLFMSFNSLKFIAPLSGMGLSGALGTWYFYPKGQEPVQSKFKDVFRYALLTTSDGEIWNSKLSKLQSFNIHGVHEKLSKAKSANGKQELQEACNSIYESEFFSRESDEYKNFKDFCSLSNKDKLPKDKFIGEDDSSLTKQVQAISQDQGPFSYEFQLEVKDKITGNNANSENKDPLKNWCSKYESEPYMQDLISTEFETYCKKKS</sequence>
<organism evidence="1 2">
    <name type="scientific">Mycoplasma haemofelis (strain Ohio2)</name>
    <dbReference type="NCBI Taxonomy" id="859194"/>
    <lineage>
        <taxon>Bacteria</taxon>
        <taxon>Bacillati</taxon>
        <taxon>Mycoplasmatota</taxon>
        <taxon>Mollicutes</taxon>
        <taxon>Mycoplasmataceae</taxon>
        <taxon>Mycoplasma</taxon>
    </lineage>
</organism>
<accession>F6FIG1</accession>
<gene>
    <name evidence="1" type="ordered locus">MHF_0739</name>
</gene>